<dbReference type="EMBL" id="CAMPGE010004244">
    <property type="protein sequence ID" value="CAI2363093.1"/>
    <property type="molecule type" value="Genomic_DNA"/>
</dbReference>
<organism evidence="2 3">
    <name type="scientific">Euplotes crassus</name>
    <dbReference type="NCBI Taxonomy" id="5936"/>
    <lineage>
        <taxon>Eukaryota</taxon>
        <taxon>Sar</taxon>
        <taxon>Alveolata</taxon>
        <taxon>Ciliophora</taxon>
        <taxon>Intramacronucleata</taxon>
        <taxon>Spirotrichea</taxon>
        <taxon>Hypotrichia</taxon>
        <taxon>Euplotida</taxon>
        <taxon>Euplotidae</taxon>
        <taxon>Moneuplotes</taxon>
    </lineage>
</organism>
<protein>
    <submittedName>
        <fullName evidence="2">Uncharacterized protein</fullName>
    </submittedName>
</protein>
<keyword evidence="3" id="KW-1185">Reference proteome</keyword>
<evidence type="ECO:0000313" key="3">
    <source>
        <dbReference type="Proteomes" id="UP001295684"/>
    </source>
</evidence>
<dbReference type="Proteomes" id="UP001295684">
    <property type="component" value="Unassembled WGS sequence"/>
</dbReference>
<proteinExistence type="predicted"/>
<sequence length="390" mass="45439">MEHILVKLNNHSRPVKNTIKKLVKLRTFKRSTTSLPFRQLRSLNKLAEINECQGRENELPKEQERHVKSIDTRSMSPFSQIKHDVEKFRMTFSSKCDGFLRNGKQPAKVQFGPDSQGPAQKAKKDRNISRNDSRVNSPATRGLVKHLKKKVSKVSKFQHSMVTPPSCDLYEDQLDEIPEDGFPRNDSNSKSLKRFPNITTQNRKTKFQLKPVFEKDRNSLDLRRELLSVTVKLKKMSEVQNILIQRSSEVKNKDLYFSPRTTKTSLISQIKSSKMSRFSNARTNYSSIISTKKGICKSPNPRSFMSLNPISCNFTSHRKELSQLEEVFSTPKEYYGGSRQPQKFLSPDNIRLKRYLNQKNEQNTRGRLKKMFQVGAKRPRNFKNRRRMRI</sequence>
<name>A0AAD1U6Y8_EUPCR</name>
<gene>
    <name evidence="2" type="ORF">ECRASSUSDP1_LOCUS4423</name>
</gene>
<dbReference type="AlphaFoldDB" id="A0AAD1U6Y8"/>
<comment type="caution">
    <text evidence="2">The sequence shown here is derived from an EMBL/GenBank/DDBJ whole genome shotgun (WGS) entry which is preliminary data.</text>
</comment>
<evidence type="ECO:0000256" key="1">
    <source>
        <dbReference type="SAM" id="MobiDB-lite"/>
    </source>
</evidence>
<reference evidence="2" key="1">
    <citation type="submission" date="2023-07" db="EMBL/GenBank/DDBJ databases">
        <authorList>
            <consortium name="AG Swart"/>
            <person name="Singh M."/>
            <person name="Singh A."/>
            <person name="Seah K."/>
            <person name="Emmerich C."/>
        </authorList>
    </citation>
    <scope>NUCLEOTIDE SEQUENCE</scope>
    <source>
        <strain evidence="2">DP1</strain>
    </source>
</reference>
<accession>A0AAD1U6Y8</accession>
<evidence type="ECO:0000313" key="2">
    <source>
        <dbReference type="EMBL" id="CAI2363093.1"/>
    </source>
</evidence>
<feature type="region of interest" description="Disordered" evidence="1">
    <location>
        <begin position="103"/>
        <end position="144"/>
    </location>
</feature>